<feature type="non-terminal residue" evidence="2">
    <location>
        <position position="1"/>
    </location>
</feature>
<evidence type="ECO:0000313" key="2">
    <source>
        <dbReference type="EMBL" id="ELT46260.1"/>
    </source>
</evidence>
<feature type="region of interest" description="Disordered" evidence="1">
    <location>
        <begin position="1"/>
        <end position="20"/>
    </location>
</feature>
<name>M5JJA5_9HYPH</name>
<dbReference type="Proteomes" id="UP000011971">
    <property type="component" value="Unassembled WGS sequence"/>
</dbReference>
<dbReference type="AlphaFoldDB" id="M5JJA5"/>
<dbReference type="EMBL" id="AOGE01000117">
    <property type="protein sequence ID" value="ELT46260.1"/>
    <property type="molecule type" value="Genomic_DNA"/>
</dbReference>
<proteinExistence type="predicted"/>
<dbReference type="PATRIC" id="fig|1234597.4.peg.5265"/>
<sequence length="49" mass="5012">DTKPRRSMLDPSPATGSNAAQYESLAFPPVATNTPIGVVKTAEALIAVG</sequence>
<gene>
    <name evidence="2" type="ORF">D584_25669</name>
</gene>
<comment type="caution">
    <text evidence="2">The sequence shown here is derived from an EMBL/GenBank/DDBJ whole genome shotgun (WGS) entry which is preliminary data.</text>
</comment>
<organism evidence="2 3">
    <name type="scientific">Brucella intermedia M86</name>
    <dbReference type="NCBI Taxonomy" id="1234597"/>
    <lineage>
        <taxon>Bacteria</taxon>
        <taxon>Pseudomonadati</taxon>
        <taxon>Pseudomonadota</taxon>
        <taxon>Alphaproteobacteria</taxon>
        <taxon>Hyphomicrobiales</taxon>
        <taxon>Brucellaceae</taxon>
        <taxon>Brucella/Ochrobactrum group</taxon>
        <taxon>Brucella</taxon>
    </lineage>
</organism>
<reference evidence="2 3" key="1">
    <citation type="journal article" date="2013" name="Gut Pathog.">
        <title>Draft genome of Ochrobactrum intermedium strain M86 isolated from non-ulcer dyspeptic individual from India.</title>
        <authorList>
            <person name="Kulkarni G."/>
            <person name="Dhotre D."/>
            <person name="Dharne M."/>
            <person name="Shetty S."/>
            <person name="Chowdhury S."/>
            <person name="Misra V."/>
            <person name="Misra S."/>
            <person name="Patole M."/>
            <person name="Shouche Y."/>
        </authorList>
    </citation>
    <scope>NUCLEOTIDE SEQUENCE [LARGE SCALE GENOMIC DNA]</scope>
    <source>
        <strain evidence="2 3">M86</strain>
    </source>
</reference>
<evidence type="ECO:0000313" key="3">
    <source>
        <dbReference type="Proteomes" id="UP000011971"/>
    </source>
</evidence>
<protein>
    <submittedName>
        <fullName evidence="2">Integrase catalytic region</fullName>
    </submittedName>
</protein>
<evidence type="ECO:0000256" key="1">
    <source>
        <dbReference type="SAM" id="MobiDB-lite"/>
    </source>
</evidence>
<accession>M5JJA5</accession>